<evidence type="ECO:0000256" key="1">
    <source>
        <dbReference type="SAM" id="MobiDB-lite"/>
    </source>
</evidence>
<dbReference type="AlphaFoldDB" id="A0A5B7KD72"/>
<comment type="caution">
    <text evidence="2">The sequence shown here is derived from an EMBL/GenBank/DDBJ whole genome shotgun (WGS) entry which is preliminary data.</text>
</comment>
<sequence length="95" mass="9926">MKRLVSSPGGEATPRDTSSATHSPLPSKTSQVRVDERTGEAAGSFLRGSSTTSSSRGGKAALTHQPRKNQAGAPRGTFTETLRGAILTRYLLALS</sequence>
<organism evidence="2 3">
    <name type="scientific">Portunus trituberculatus</name>
    <name type="common">Swimming crab</name>
    <name type="synonym">Neptunus trituberculatus</name>
    <dbReference type="NCBI Taxonomy" id="210409"/>
    <lineage>
        <taxon>Eukaryota</taxon>
        <taxon>Metazoa</taxon>
        <taxon>Ecdysozoa</taxon>
        <taxon>Arthropoda</taxon>
        <taxon>Crustacea</taxon>
        <taxon>Multicrustacea</taxon>
        <taxon>Malacostraca</taxon>
        <taxon>Eumalacostraca</taxon>
        <taxon>Eucarida</taxon>
        <taxon>Decapoda</taxon>
        <taxon>Pleocyemata</taxon>
        <taxon>Brachyura</taxon>
        <taxon>Eubrachyura</taxon>
        <taxon>Portunoidea</taxon>
        <taxon>Portunidae</taxon>
        <taxon>Portuninae</taxon>
        <taxon>Portunus</taxon>
    </lineage>
</organism>
<evidence type="ECO:0000313" key="3">
    <source>
        <dbReference type="Proteomes" id="UP000324222"/>
    </source>
</evidence>
<protein>
    <submittedName>
        <fullName evidence="2">Uncharacterized protein</fullName>
    </submittedName>
</protein>
<dbReference type="Proteomes" id="UP000324222">
    <property type="component" value="Unassembled WGS sequence"/>
</dbReference>
<accession>A0A5B7KD72</accession>
<proteinExistence type="predicted"/>
<feature type="region of interest" description="Disordered" evidence="1">
    <location>
        <begin position="1"/>
        <end position="77"/>
    </location>
</feature>
<gene>
    <name evidence="2" type="ORF">E2C01_098548</name>
</gene>
<keyword evidence="3" id="KW-1185">Reference proteome</keyword>
<dbReference type="EMBL" id="VSRR010133840">
    <property type="protein sequence ID" value="MPD02939.1"/>
    <property type="molecule type" value="Genomic_DNA"/>
</dbReference>
<evidence type="ECO:0000313" key="2">
    <source>
        <dbReference type="EMBL" id="MPD02939.1"/>
    </source>
</evidence>
<feature type="compositionally biased region" description="Low complexity" evidence="1">
    <location>
        <begin position="47"/>
        <end position="58"/>
    </location>
</feature>
<name>A0A5B7KD72_PORTR</name>
<reference evidence="2 3" key="1">
    <citation type="submission" date="2019-05" db="EMBL/GenBank/DDBJ databases">
        <title>Another draft genome of Portunus trituberculatus and its Hox gene families provides insights of decapod evolution.</title>
        <authorList>
            <person name="Jeong J.-H."/>
            <person name="Song I."/>
            <person name="Kim S."/>
            <person name="Choi T."/>
            <person name="Kim D."/>
            <person name="Ryu S."/>
            <person name="Kim W."/>
        </authorList>
    </citation>
    <scope>NUCLEOTIDE SEQUENCE [LARGE SCALE GENOMIC DNA]</scope>
    <source>
        <tissue evidence="2">Muscle</tissue>
    </source>
</reference>
<feature type="compositionally biased region" description="Polar residues" evidence="1">
    <location>
        <begin position="15"/>
        <end position="32"/>
    </location>
</feature>